<feature type="compositionally biased region" description="Polar residues" evidence="5">
    <location>
        <begin position="210"/>
        <end position="219"/>
    </location>
</feature>
<feature type="transmembrane region" description="Helical" evidence="6">
    <location>
        <begin position="126"/>
        <end position="143"/>
    </location>
</feature>
<feature type="transmembrane region" description="Helical" evidence="6">
    <location>
        <begin position="70"/>
        <end position="90"/>
    </location>
</feature>
<evidence type="ECO:0000313" key="8">
    <source>
        <dbReference type="EMBL" id="TQN68193.1"/>
    </source>
</evidence>
<evidence type="ECO:0000256" key="6">
    <source>
        <dbReference type="SAM" id="Phobius"/>
    </source>
</evidence>
<keyword evidence="2 6" id="KW-0812">Transmembrane</keyword>
<dbReference type="Pfam" id="PF13813">
    <property type="entry name" value="MBOAT_2"/>
    <property type="match status" value="1"/>
</dbReference>
<evidence type="ECO:0000313" key="9">
    <source>
        <dbReference type="Proteomes" id="UP000326340"/>
    </source>
</evidence>
<keyword evidence="8" id="KW-0808">Transferase</keyword>
<evidence type="ECO:0000256" key="2">
    <source>
        <dbReference type="ARBA" id="ARBA00022692"/>
    </source>
</evidence>
<dbReference type="OrthoDB" id="1077582at2759"/>
<evidence type="ECO:0000259" key="7">
    <source>
        <dbReference type="Pfam" id="PF13813"/>
    </source>
</evidence>
<sequence>MAAMDPTTGAADYPNTTGDEQWDWSDYDMAAYADLYPQHNYAEMSYARALYTFFVWETWMSVRQIFTRELVHPVLLYALSVGCIAAALNVRERYRAAWVAASVAIGAVIVEYVARTDFVYVVKDSLVRLVVIHNLGAVVMILWERFCLTDEQKALPWGRRAVATYKIMWNSRFVNTARPAPVFHLLKADEERRREVLRTAAEEDKVVSRDGNTASQGNPDDTGDTDDDDNNNNNGYPKKAWKTTRRATHGAWGRVRLPFSRLWGALTPKQRWMARTVAKIAVVWALERVLDQLADVYIEFDWWDIQLHKTSFLRRLGDVSAREVVIRCYFAFQAVWGAYAFYTIVHSAIAVFFVGLGVDEPDEWPPVFGDVRQAWNLRRFWSKYWDRLIYRAVNGLGEMLLTAVGLGGPRPFRGRKRWLLNGLVFAISGVFHGFTDYFSGIRCSYVWEFWWWAANFVAVVGETALLHAVRTYFPRFHRRMSGRPGKAVGFLWVFAWLFWAYPKSQFTTMHCLPENR</sequence>
<dbReference type="InterPro" id="IPR032805">
    <property type="entry name" value="Wax_synthase_dom"/>
</dbReference>
<feature type="transmembrane region" description="Helical" evidence="6">
    <location>
        <begin position="388"/>
        <end position="406"/>
    </location>
</feature>
<name>A0A5Q4BMH4_9PEZI</name>
<keyword evidence="9" id="KW-1185">Reference proteome</keyword>
<dbReference type="Proteomes" id="UP000326340">
    <property type="component" value="Unassembled WGS sequence"/>
</dbReference>
<proteinExistence type="predicted"/>
<feature type="region of interest" description="Disordered" evidence="5">
    <location>
        <begin position="204"/>
        <end position="245"/>
    </location>
</feature>
<evidence type="ECO:0000256" key="3">
    <source>
        <dbReference type="ARBA" id="ARBA00022989"/>
    </source>
</evidence>
<dbReference type="AlphaFoldDB" id="A0A5Q4BMH4"/>
<gene>
    <name evidence="8" type="primary">AurG</name>
    <name evidence="8" type="ORF">CSHISOI_07364</name>
</gene>
<feature type="transmembrane region" description="Helical" evidence="6">
    <location>
        <begin position="336"/>
        <end position="358"/>
    </location>
</feature>
<comment type="caution">
    <text evidence="8">The sequence shown here is derived from an EMBL/GenBank/DDBJ whole genome shotgun (WGS) entry which is preliminary data.</text>
</comment>
<evidence type="ECO:0000256" key="4">
    <source>
        <dbReference type="ARBA" id="ARBA00023136"/>
    </source>
</evidence>
<feature type="transmembrane region" description="Helical" evidence="6">
    <location>
        <begin position="485"/>
        <end position="502"/>
    </location>
</feature>
<evidence type="ECO:0000256" key="5">
    <source>
        <dbReference type="SAM" id="MobiDB-lite"/>
    </source>
</evidence>
<keyword evidence="4 6" id="KW-0472">Membrane</keyword>
<feature type="transmembrane region" description="Helical" evidence="6">
    <location>
        <begin position="418"/>
        <end position="438"/>
    </location>
</feature>
<protein>
    <submittedName>
        <fullName evidence="8">Acetyltransferase aurG</fullName>
    </submittedName>
</protein>
<organism evidence="8 9">
    <name type="scientific">Colletotrichum shisoi</name>
    <dbReference type="NCBI Taxonomy" id="2078593"/>
    <lineage>
        <taxon>Eukaryota</taxon>
        <taxon>Fungi</taxon>
        <taxon>Dikarya</taxon>
        <taxon>Ascomycota</taxon>
        <taxon>Pezizomycotina</taxon>
        <taxon>Sordariomycetes</taxon>
        <taxon>Hypocreomycetidae</taxon>
        <taxon>Glomerellales</taxon>
        <taxon>Glomerellaceae</taxon>
        <taxon>Colletotrichum</taxon>
        <taxon>Colletotrichum destructivum species complex</taxon>
    </lineage>
</organism>
<feature type="transmembrane region" description="Helical" evidence="6">
    <location>
        <begin position="450"/>
        <end position="473"/>
    </location>
</feature>
<feature type="domain" description="Wax synthase" evidence="7">
    <location>
        <begin position="364"/>
        <end position="449"/>
    </location>
</feature>
<feature type="transmembrane region" description="Helical" evidence="6">
    <location>
        <begin position="97"/>
        <end position="114"/>
    </location>
</feature>
<keyword evidence="3 6" id="KW-1133">Transmembrane helix</keyword>
<accession>A0A5Q4BMH4</accession>
<comment type="subcellular location">
    <subcellularLocation>
        <location evidence="1">Membrane</location>
        <topology evidence="1">Multi-pass membrane protein</topology>
    </subcellularLocation>
</comment>
<reference evidence="8 9" key="1">
    <citation type="journal article" date="2019" name="Sci. Rep.">
        <title>Colletotrichum shisoi sp. nov., an anthracnose pathogen of Perilla frutescens in Japan: molecular phylogenetic, morphological and genomic evidence.</title>
        <authorList>
            <person name="Gan P."/>
            <person name="Tsushima A."/>
            <person name="Hiroyama R."/>
            <person name="Narusaka M."/>
            <person name="Takano Y."/>
            <person name="Narusaka Y."/>
            <person name="Kawaradani M."/>
            <person name="Damm U."/>
            <person name="Shirasu K."/>
        </authorList>
    </citation>
    <scope>NUCLEOTIDE SEQUENCE [LARGE SCALE GENOMIC DNA]</scope>
    <source>
        <strain evidence="8 9">PG-2018a</strain>
    </source>
</reference>
<feature type="compositionally biased region" description="Acidic residues" evidence="5">
    <location>
        <begin position="221"/>
        <end position="230"/>
    </location>
</feature>
<dbReference type="EMBL" id="PUHP01000749">
    <property type="protein sequence ID" value="TQN68193.1"/>
    <property type="molecule type" value="Genomic_DNA"/>
</dbReference>
<dbReference type="GO" id="GO:0016020">
    <property type="term" value="C:membrane"/>
    <property type="evidence" value="ECO:0007669"/>
    <property type="project" value="UniProtKB-SubCell"/>
</dbReference>
<dbReference type="GO" id="GO:0016740">
    <property type="term" value="F:transferase activity"/>
    <property type="evidence" value="ECO:0007669"/>
    <property type="project" value="UniProtKB-KW"/>
</dbReference>
<evidence type="ECO:0000256" key="1">
    <source>
        <dbReference type="ARBA" id="ARBA00004141"/>
    </source>
</evidence>